<feature type="compositionally biased region" description="Basic and acidic residues" evidence="1">
    <location>
        <begin position="402"/>
        <end position="418"/>
    </location>
</feature>
<evidence type="ECO:0000259" key="3">
    <source>
        <dbReference type="Pfam" id="PF14244"/>
    </source>
</evidence>
<sequence length="938" mass="106912">MVGNDEGTKKEGSSPDINSPLYIHASDYPKQMHVNDTLTDNNYTDWSQEMLNFLFAKNKVGFVDGTLKKPEKTATDYMAWMRCDAMVKGWLTTAMEKDIRGSVKYANTASEIWSDLRERFGKASAPRAYELKQTLSNTHQSGSSVSAYYTKLRVLWDEIESVLPAPRCTCDKCSCGVGKKMNELREKERLYEFLMGLDADFAVIKTQILAMNPIPTLGNAYHLVAEDERQRMISGEKKTPTENAAFKAFKPVRRENSTSQNKAAPKDQKHGDMVEQCTHCGRSGHKRDGCFKIIGYPDWWPGKMKPKAAHVETDASPVPGLTKEQYQSFLKHFAENDVKDGSVRMANMAGKKGWDSDWKLHTRSLIGAGKCRKGLYRMGLFSGERRSMMTTGNTWHKRLGHASEDKLVSDPPDARDNEAQPDILEPIRAKRNRSQPARLSDYHVKLPPSVDHANPAPNEASSTPRNFNQAIQDERWKEAMKKEIRALEENNTWTLVDLPNGKRAVDSKWVYKIKYKPNGEVERFKARLVAKGFTQMEGVDYHDTFAPVAKLVTVRTLLAVAVKKRWVINQLDVNNAFLHGDLNEEVYMKLPQGFAKENDTRVCRLNKSLYGLKQASRNWYQKFTSSLLELGYKQCKADYSLFIFKEDACFVAALIYVDDVIIVGNDARKIQHTKVELDRRFSIKDLGTLKYFLGIEVARTPEGLVLSQRKYILDILEDCGLQGCKPSPFPFEQNLKLDKNDEEPKVDASRYRRLVGRLLYLQATRPDIAYSVNVLSQFVADPRQSHMDAAHRVLRRSRTGYLLLLGGAPISWKTKKQNVVSRSSAEAEYRSMASTVSEILWMRWLLKELNIYTIEPTPLFCDNQAARHIANNPVFHERTKHVEMDCYFVRERVESQEVQPLRIDTSMQIADLLTKGLGTQQLTFLLDKLGVRNLHAPT</sequence>
<evidence type="ECO:0000313" key="5">
    <source>
        <dbReference type="Proteomes" id="UP000215914"/>
    </source>
</evidence>
<dbReference type="GO" id="GO:0003964">
    <property type="term" value="F:RNA-directed DNA polymerase activity"/>
    <property type="evidence" value="ECO:0007669"/>
    <property type="project" value="UniProtKB-KW"/>
</dbReference>
<dbReference type="Proteomes" id="UP000215914">
    <property type="component" value="Chromosome 11"/>
</dbReference>
<dbReference type="InParanoid" id="A0A251TED9"/>
<reference evidence="5" key="1">
    <citation type="journal article" date="2017" name="Nature">
        <title>The sunflower genome provides insights into oil metabolism, flowering and Asterid evolution.</title>
        <authorList>
            <person name="Badouin H."/>
            <person name="Gouzy J."/>
            <person name="Grassa C.J."/>
            <person name="Murat F."/>
            <person name="Staton S.E."/>
            <person name="Cottret L."/>
            <person name="Lelandais-Briere C."/>
            <person name="Owens G.L."/>
            <person name="Carrere S."/>
            <person name="Mayjonade B."/>
            <person name="Legrand L."/>
            <person name="Gill N."/>
            <person name="Kane N.C."/>
            <person name="Bowers J.E."/>
            <person name="Hubner S."/>
            <person name="Bellec A."/>
            <person name="Berard A."/>
            <person name="Berges H."/>
            <person name="Blanchet N."/>
            <person name="Boniface M.C."/>
            <person name="Brunel D."/>
            <person name="Catrice O."/>
            <person name="Chaidir N."/>
            <person name="Claudel C."/>
            <person name="Donnadieu C."/>
            <person name="Faraut T."/>
            <person name="Fievet G."/>
            <person name="Helmstetter N."/>
            <person name="King M."/>
            <person name="Knapp S.J."/>
            <person name="Lai Z."/>
            <person name="Le Paslier M.C."/>
            <person name="Lippi Y."/>
            <person name="Lorenzon L."/>
            <person name="Mandel J.R."/>
            <person name="Marage G."/>
            <person name="Marchand G."/>
            <person name="Marquand E."/>
            <person name="Bret-Mestries E."/>
            <person name="Morien E."/>
            <person name="Nambeesan S."/>
            <person name="Nguyen T."/>
            <person name="Pegot-Espagnet P."/>
            <person name="Pouilly N."/>
            <person name="Raftis F."/>
            <person name="Sallet E."/>
            <person name="Schiex T."/>
            <person name="Thomas J."/>
            <person name="Vandecasteele C."/>
            <person name="Vares D."/>
            <person name="Vear F."/>
            <person name="Vautrin S."/>
            <person name="Crespi M."/>
            <person name="Mangin B."/>
            <person name="Burke J.M."/>
            <person name="Salse J."/>
            <person name="Munos S."/>
            <person name="Vincourt P."/>
            <person name="Rieseberg L.H."/>
            <person name="Langlade N.B."/>
        </authorList>
    </citation>
    <scope>NUCLEOTIDE SEQUENCE [LARGE SCALE GENOMIC DNA]</scope>
    <source>
        <strain evidence="5">cv. SF193</strain>
    </source>
</reference>
<keyword evidence="4" id="KW-0695">RNA-directed DNA polymerase</keyword>
<protein>
    <submittedName>
        <fullName evidence="4">Putative reverse transcriptase, RNA-dependent DNA polymerase, Gag-polypeptide of LTR copia-type</fullName>
    </submittedName>
</protein>
<dbReference type="Pfam" id="PF07727">
    <property type="entry name" value="RVT_2"/>
    <property type="match status" value="1"/>
</dbReference>
<name>A0A251TED9_HELAN</name>
<dbReference type="STRING" id="4232.A0A251TED9"/>
<dbReference type="PANTHER" id="PTHR37610:SF98">
    <property type="entry name" value="TRANSCRIPTION FACTOR INTERACTOR AND REGULATOR CCHC(ZN) FAMILY"/>
    <property type="match status" value="1"/>
</dbReference>
<dbReference type="InterPro" id="IPR029472">
    <property type="entry name" value="Copia-like_N"/>
</dbReference>
<dbReference type="SUPFAM" id="SSF56672">
    <property type="entry name" value="DNA/RNA polymerases"/>
    <property type="match status" value="1"/>
</dbReference>
<feature type="domain" description="Reverse transcriptase Ty1/copia-type" evidence="2">
    <location>
        <begin position="490"/>
        <end position="731"/>
    </location>
</feature>
<evidence type="ECO:0000313" key="4">
    <source>
        <dbReference type="EMBL" id="OTG09093.1"/>
    </source>
</evidence>
<gene>
    <name evidence="4" type="ORF">HannXRQ_Chr11g0349141</name>
</gene>
<organism evidence="4 5">
    <name type="scientific">Helianthus annuus</name>
    <name type="common">Common sunflower</name>
    <dbReference type="NCBI Taxonomy" id="4232"/>
    <lineage>
        <taxon>Eukaryota</taxon>
        <taxon>Viridiplantae</taxon>
        <taxon>Streptophyta</taxon>
        <taxon>Embryophyta</taxon>
        <taxon>Tracheophyta</taxon>
        <taxon>Spermatophyta</taxon>
        <taxon>Magnoliopsida</taxon>
        <taxon>eudicotyledons</taxon>
        <taxon>Gunneridae</taxon>
        <taxon>Pentapetalae</taxon>
        <taxon>asterids</taxon>
        <taxon>campanulids</taxon>
        <taxon>Asterales</taxon>
        <taxon>Asteraceae</taxon>
        <taxon>Asteroideae</taxon>
        <taxon>Heliantheae alliance</taxon>
        <taxon>Heliantheae</taxon>
        <taxon>Helianthus</taxon>
    </lineage>
</organism>
<dbReference type="PANTHER" id="PTHR37610">
    <property type="entry name" value="CCHC-TYPE DOMAIN-CONTAINING PROTEIN"/>
    <property type="match status" value="1"/>
</dbReference>
<dbReference type="InterPro" id="IPR013103">
    <property type="entry name" value="RVT_2"/>
</dbReference>
<keyword evidence="4" id="KW-0808">Transferase</keyword>
<feature type="domain" description="Retrotransposon Copia-like N-terminal" evidence="3">
    <location>
        <begin position="24"/>
        <end position="71"/>
    </location>
</feature>
<dbReference type="InterPro" id="IPR043502">
    <property type="entry name" value="DNA/RNA_pol_sf"/>
</dbReference>
<keyword evidence="4" id="KW-0548">Nucleotidyltransferase</keyword>
<feature type="compositionally biased region" description="Polar residues" evidence="1">
    <location>
        <begin position="459"/>
        <end position="468"/>
    </location>
</feature>
<feature type="region of interest" description="Disordered" evidence="1">
    <location>
        <begin position="402"/>
        <end position="468"/>
    </location>
</feature>
<accession>A0A251TED9</accession>
<evidence type="ECO:0000259" key="2">
    <source>
        <dbReference type="Pfam" id="PF07727"/>
    </source>
</evidence>
<dbReference type="Pfam" id="PF14244">
    <property type="entry name" value="Retrotran_gag_3"/>
    <property type="match status" value="1"/>
</dbReference>
<proteinExistence type="predicted"/>
<keyword evidence="5" id="KW-1185">Reference proteome</keyword>
<evidence type="ECO:0000256" key="1">
    <source>
        <dbReference type="SAM" id="MobiDB-lite"/>
    </source>
</evidence>
<dbReference type="CDD" id="cd09272">
    <property type="entry name" value="RNase_HI_RT_Ty1"/>
    <property type="match status" value="1"/>
</dbReference>
<dbReference type="EMBL" id="CM007900">
    <property type="protein sequence ID" value="OTG09093.1"/>
    <property type="molecule type" value="Genomic_DNA"/>
</dbReference>
<dbReference type="AlphaFoldDB" id="A0A251TED9"/>
<dbReference type="OMA" id="FHITINM"/>